<proteinExistence type="predicted"/>
<dbReference type="NCBIfam" id="TIGR03433">
    <property type="entry name" value="padR_acidobact"/>
    <property type="match status" value="1"/>
</dbReference>
<keyword evidence="3" id="KW-1185">Reference proteome</keyword>
<sequence length="115" mass="13131">MPSKDKNSMQLLQGTLDLIILRTLSAMGPRHAYQISTRLQQVSDSLLQLNQGTLYPALVRLEQYGWIKGSWGMTENNREAKFYAITKAGEKALAEEKARWRQMAGLVERVLLEEH</sequence>
<reference evidence="2 3" key="1">
    <citation type="journal article" date="2016" name="Int. J. Syst. Evol. Microbiol.">
        <title>Acidipila dinghuensis sp. nov., an acidobacterium isolated from forest soil.</title>
        <authorList>
            <person name="Jiang Y.W."/>
            <person name="Wang J."/>
            <person name="Chen M.H."/>
            <person name="Lv Y.Y."/>
            <person name="Qiu L.H."/>
        </authorList>
    </citation>
    <scope>NUCLEOTIDE SEQUENCE [LARGE SCALE GENOMIC DNA]</scope>
    <source>
        <strain evidence="2 3">DHOF10</strain>
    </source>
</reference>
<dbReference type="InterPro" id="IPR052509">
    <property type="entry name" value="Metal_resp_DNA-bind_regulator"/>
</dbReference>
<dbReference type="PANTHER" id="PTHR33169:SF14">
    <property type="entry name" value="TRANSCRIPTIONAL REGULATOR RV3488"/>
    <property type="match status" value="1"/>
</dbReference>
<dbReference type="OrthoDB" id="9791785at2"/>
<evidence type="ECO:0000259" key="1">
    <source>
        <dbReference type="Pfam" id="PF03551"/>
    </source>
</evidence>
<organism evidence="2 3">
    <name type="scientific">Silvibacterium dinghuense</name>
    <dbReference type="NCBI Taxonomy" id="1560006"/>
    <lineage>
        <taxon>Bacteria</taxon>
        <taxon>Pseudomonadati</taxon>
        <taxon>Acidobacteriota</taxon>
        <taxon>Terriglobia</taxon>
        <taxon>Terriglobales</taxon>
        <taxon>Acidobacteriaceae</taxon>
        <taxon>Silvibacterium</taxon>
    </lineage>
</organism>
<accession>A0A4Q1SI79</accession>
<dbReference type="SUPFAM" id="SSF46785">
    <property type="entry name" value="Winged helix' DNA-binding domain"/>
    <property type="match status" value="1"/>
</dbReference>
<dbReference type="EMBL" id="SDMK01000001">
    <property type="protein sequence ID" value="RXS97321.1"/>
    <property type="molecule type" value="Genomic_DNA"/>
</dbReference>
<dbReference type="InterPro" id="IPR036390">
    <property type="entry name" value="WH_DNA-bd_sf"/>
</dbReference>
<dbReference type="RefSeq" id="WP_129207100.1">
    <property type="nucleotide sequence ID" value="NZ_BMGU01000001.1"/>
</dbReference>
<dbReference type="AlphaFoldDB" id="A0A4Q1SI79"/>
<evidence type="ECO:0000313" key="3">
    <source>
        <dbReference type="Proteomes" id="UP000290253"/>
    </source>
</evidence>
<dbReference type="Proteomes" id="UP000290253">
    <property type="component" value="Unassembled WGS sequence"/>
</dbReference>
<protein>
    <submittedName>
        <fullName evidence="2">PadR family transcriptional regulator</fullName>
    </submittedName>
</protein>
<dbReference type="Pfam" id="PF03551">
    <property type="entry name" value="PadR"/>
    <property type="match status" value="1"/>
</dbReference>
<comment type="caution">
    <text evidence="2">The sequence shown here is derived from an EMBL/GenBank/DDBJ whole genome shotgun (WGS) entry which is preliminary data.</text>
</comment>
<dbReference type="InterPro" id="IPR017799">
    <property type="entry name" value="Tscrpt_reg_PadR_acidobac-type"/>
</dbReference>
<feature type="domain" description="Transcription regulator PadR N-terminal" evidence="1">
    <location>
        <begin position="20"/>
        <end position="95"/>
    </location>
</feature>
<evidence type="ECO:0000313" key="2">
    <source>
        <dbReference type="EMBL" id="RXS97321.1"/>
    </source>
</evidence>
<dbReference type="Gene3D" id="1.10.10.10">
    <property type="entry name" value="Winged helix-like DNA-binding domain superfamily/Winged helix DNA-binding domain"/>
    <property type="match status" value="1"/>
</dbReference>
<dbReference type="PANTHER" id="PTHR33169">
    <property type="entry name" value="PADR-FAMILY TRANSCRIPTIONAL REGULATOR"/>
    <property type="match status" value="1"/>
</dbReference>
<dbReference type="InterPro" id="IPR036388">
    <property type="entry name" value="WH-like_DNA-bd_sf"/>
</dbReference>
<dbReference type="InterPro" id="IPR005149">
    <property type="entry name" value="Tscrpt_reg_PadR_N"/>
</dbReference>
<name>A0A4Q1SI79_9BACT</name>
<gene>
    <name evidence="2" type="ORF">ESZ00_05275</name>
</gene>